<reference evidence="1" key="1">
    <citation type="submission" date="2020-03" db="EMBL/GenBank/DDBJ databases">
        <title>The deep terrestrial virosphere.</title>
        <authorList>
            <person name="Holmfeldt K."/>
            <person name="Nilsson E."/>
            <person name="Simone D."/>
            <person name="Lopez-Fernandez M."/>
            <person name="Wu X."/>
            <person name="de Brujin I."/>
            <person name="Lundin D."/>
            <person name="Andersson A."/>
            <person name="Bertilsson S."/>
            <person name="Dopson M."/>
        </authorList>
    </citation>
    <scope>NUCLEOTIDE SEQUENCE</scope>
    <source>
        <strain evidence="1">MM415B04250</strain>
    </source>
</reference>
<sequence>MIVEKVEEGSSYYWAFLEEESGRGVMFSCREGRLEETLLKDPYFSGSRGEIELCITTGNAGYNRVTARNKPHPTG</sequence>
<proteinExistence type="predicted"/>
<organism evidence="1">
    <name type="scientific">viral metagenome</name>
    <dbReference type="NCBI Taxonomy" id="1070528"/>
    <lineage>
        <taxon>unclassified sequences</taxon>
        <taxon>metagenomes</taxon>
        <taxon>organismal metagenomes</taxon>
    </lineage>
</organism>
<evidence type="ECO:0000313" key="1">
    <source>
        <dbReference type="EMBL" id="QJA93396.1"/>
    </source>
</evidence>
<dbReference type="AlphaFoldDB" id="A0A6M3LE55"/>
<dbReference type="EMBL" id="MT143145">
    <property type="protein sequence ID" value="QJA93396.1"/>
    <property type="molecule type" value="Genomic_DNA"/>
</dbReference>
<protein>
    <submittedName>
        <fullName evidence="1">Uncharacterized protein</fullName>
    </submittedName>
</protein>
<accession>A0A6M3LE55</accession>
<gene>
    <name evidence="1" type="ORF">MM415B04250_0012</name>
</gene>
<name>A0A6M3LE55_9ZZZZ</name>